<accession>A0A941HX36</accession>
<feature type="domain" description="NlpC/P60" evidence="5">
    <location>
        <begin position="156"/>
        <end position="277"/>
    </location>
</feature>
<dbReference type="EMBL" id="JAGSGD010000002">
    <property type="protein sequence ID" value="MBR7621604.1"/>
    <property type="molecule type" value="Genomic_DNA"/>
</dbReference>
<proteinExistence type="inferred from homology"/>
<dbReference type="PANTHER" id="PTHR47359:SF3">
    <property type="entry name" value="NLP_P60 DOMAIN-CONTAINING PROTEIN-RELATED"/>
    <property type="match status" value="1"/>
</dbReference>
<dbReference type="Pfam" id="PF00877">
    <property type="entry name" value="NLPC_P60"/>
    <property type="match status" value="1"/>
</dbReference>
<dbReference type="PROSITE" id="PS51935">
    <property type="entry name" value="NLPC_P60"/>
    <property type="match status" value="1"/>
</dbReference>
<dbReference type="GO" id="GO:0006508">
    <property type="term" value="P:proteolysis"/>
    <property type="evidence" value="ECO:0007669"/>
    <property type="project" value="UniProtKB-KW"/>
</dbReference>
<comment type="similarity">
    <text evidence="1">Belongs to the peptidase C40 family.</text>
</comment>
<dbReference type="Proteomes" id="UP000622580">
    <property type="component" value="Unassembled WGS sequence"/>
</dbReference>
<dbReference type="Pfam" id="PF18348">
    <property type="entry name" value="SH3_16"/>
    <property type="match status" value="1"/>
</dbReference>
<evidence type="ECO:0000259" key="5">
    <source>
        <dbReference type="PROSITE" id="PS51935"/>
    </source>
</evidence>
<organism evidence="6 7">
    <name type="scientific">Phenylobacterium glaciei</name>
    <dbReference type="NCBI Taxonomy" id="2803784"/>
    <lineage>
        <taxon>Bacteria</taxon>
        <taxon>Pseudomonadati</taxon>
        <taxon>Pseudomonadota</taxon>
        <taxon>Alphaproteobacteria</taxon>
        <taxon>Caulobacterales</taxon>
        <taxon>Caulobacteraceae</taxon>
        <taxon>Phenylobacterium</taxon>
    </lineage>
</organism>
<protein>
    <submittedName>
        <fullName evidence="6">C40 family peptidase</fullName>
    </submittedName>
</protein>
<dbReference type="InterPro" id="IPR051794">
    <property type="entry name" value="PG_Endopeptidase_C40"/>
</dbReference>
<dbReference type="InterPro" id="IPR038765">
    <property type="entry name" value="Papain-like_cys_pep_sf"/>
</dbReference>
<dbReference type="RefSeq" id="WP_215343118.1">
    <property type="nucleotide sequence ID" value="NZ_JAGSGD010000002.1"/>
</dbReference>
<evidence type="ECO:0000256" key="4">
    <source>
        <dbReference type="ARBA" id="ARBA00022807"/>
    </source>
</evidence>
<dbReference type="Gene3D" id="3.90.1720.10">
    <property type="entry name" value="endopeptidase domain like (from Nostoc punctiforme)"/>
    <property type="match status" value="1"/>
</dbReference>
<keyword evidence="3" id="KW-0378">Hydrolase</keyword>
<comment type="caution">
    <text evidence="6">The sequence shown here is derived from an EMBL/GenBank/DDBJ whole genome shotgun (WGS) entry which is preliminary data.</text>
</comment>
<evidence type="ECO:0000256" key="1">
    <source>
        <dbReference type="ARBA" id="ARBA00007074"/>
    </source>
</evidence>
<dbReference type="SUPFAM" id="SSF54001">
    <property type="entry name" value="Cysteine proteinases"/>
    <property type="match status" value="1"/>
</dbReference>
<keyword evidence="4" id="KW-0788">Thiol protease</keyword>
<gene>
    <name evidence="6" type="ORF">JKL49_19585</name>
</gene>
<reference evidence="6" key="1">
    <citation type="submission" date="2021-04" db="EMBL/GenBank/DDBJ databases">
        <title>Draft genome assembly of strain Phenylobacterium sp. 20VBR1 using MiniION and Illumina platforms.</title>
        <authorList>
            <person name="Thomas F.A."/>
            <person name="Krishnan K.P."/>
            <person name="Sinha R.K."/>
        </authorList>
    </citation>
    <scope>NUCLEOTIDE SEQUENCE</scope>
    <source>
        <strain evidence="6">20VBR1</strain>
    </source>
</reference>
<dbReference type="InterPro" id="IPR000064">
    <property type="entry name" value="NLP_P60_dom"/>
</dbReference>
<evidence type="ECO:0000313" key="7">
    <source>
        <dbReference type="Proteomes" id="UP000622580"/>
    </source>
</evidence>
<evidence type="ECO:0000256" key="3">
    <source>
        <dbReference type="ARBA" id="ARBA00022801"/>
    </source>
</evidence>
<keyword evidence="2" id="KW-0645">Protease</keyword>
<dbReference type="GO" id="GO:0008234">
    <property type="term" value="F:cysteine-type peptidase activity"/>
    <property type="evidence" value="ECO:0007669"/>
    <property type="project" value="UniProtKB-KW"/>
</dbReference>
<evidence type="ECO:0000256" key="2">
    <source>
        <dbReference type="ARBA" id="ARBA00022670"/>
    </source>
</evidence>
<evidence type="ECO:0000313" key="6">
    <source>
        <dbReference type="EMBL" id="MBR7621604.1"/>
    </source>
</evidence>
<keyword evidence="7" id="KW-1185">Reference proteome</keyword>
<sequence>MSLDPRNTLARPDLAARSLEGLTAARAYGDPVAMTAVVAAAPLRAALDPEAEQVDQVLFGETFQVLGEQDGFCWGQASRDGYVGHVAKVDLAPLAPTPTHRVLALRTYAFTAASIKSRALGPYSLGSLITVEAREGRFVKAVNAGWLVEAHLSPIGVFETDYVAVAERYLGAPYLWGGRESLGLDCSGLVQQALLACGRACPRDTDQQALIGQAVQADALQRGDLVFWRGHVAILLDGETILHANAHHMATAIEPLAEAVARIGATSSGQPTGYRRL</sequence>
<dbReference type="AlphaFoldDB" id="A0A941HX36"/>
<name>A0A941HX36_9CAUL</name>
<dbReference type="InterPro" id="IPR041382">
    <property type="entry name" value="SH3_16"/>
</dbReference>
<dbReference type="PANTHER" id="PTHR47359">
    <property type="entry name" value="PEPTIDOGLYCAN DL-ENDOPEPTIDASE CWLO"/>
    <property type="match status" value="1"/>
</dbReference>